<protein>
    <submittedName>
        <fullName evidence="11">ABC transporter ATP-binding protein</fullName>
    </submittedName>
</protein>
<dbReference type="EMBL" id="DQWQ01000023">
    <property type="protein sequence ID" value="HDD35254.1"/>
    <property type="molecule type" value="Genomic_DNA"/>
</dbReference>
<dbReference type="PROSITE" id="PS50893">
    <property type="entry name" value="ABC_TRANSPORTER_2"/>
    <property type="match status" value="1"/>
</dbReference>
<evidence type="ECO:0000256" key="5">
    <source>
        <dbReference type="ARBA" id="ARBA00022519"/>
    </source>
</evidence>
<dbReference type="InterPro" id="IPR003593">
    <property type="entry name" value="AAA+_ATPase"/>
</dbReference>
<dbReference type="Gene3D" id="3.40.50.300">
    <property type="entry name" value="P-loop containing nucleotide triphosphate hydrolases"/>
    <property type="match status" value="1"/>
</dbReference>
<evidence type="ECO:0000256" key="8">
    <source>
        <dbReference type="ARBA" id="ARBA00022967"/>
    </source>
</evidence>
<dbReference type="PROSITE" id="PS00211">
    <property type="entry name" value="ABC_TRANSPORTER_1"/>
    <property type="match status" value="1"/>
</dbReference>
<dbReference type="InterPro" id="IPR013563">
    <property type="entry name" value="Oligopep_ABC_C"/>
</dbReference>
<comment type="subcellular location">
    <subcellularLocation>
        <location evidence="1">Cell inner membrane</location>
        <topology evidence="1">Peripheral membrane protein</topology>
    </subcellularLocation>
</comment>
<dbReference type="Pfam" id="PF08352">
    <property type="entry name" value="oligo_HPY"/>
    <property type="match status" value="1"/>
</dbReference>
<comment type="similarity">
    <text evidence="2">Belongs to the ABC transporter superfamily.</text>
</comment>
<keyword evidence="7 11" id="KW-0067">ATP-binding</keyword>
<organism evidence="11">
    <name type="scientific">Desulfofervidus auxilii</name>
    <dbReference type="NCBI Taxonomy" id="1621989"/>
    <lineage>
        <taxon>Bacteria</taxon>
        <taxon>Pseudomonadati</taxon>
        <taxon>Thermodesulfobacteriota</taxon>
        <taxon>Candidatus Desulfofervidia</taxon>
        <taxon>Candidatus Desulfofervidales</taxon>
        <taxon>Candidatus Desulfofervidaceae</taxon>
        <taxon>Candidatus Desulfofervidus</taxon>
    </lineage>
</organism>
<accession>A0A7V0I9K9</accession>
<dbReference type="InterPro" id="IPR050388">
    <property type="entry name" value="ABC_Ni/Peptide_Import"/>
</dbReference>
<keyword evidence="4" id="KW-1003">Cell membrane</keyword>
<dbReference type="CDD" id="cd03257">
    <property type="entry name" value="ABC_NikE_OppD_transporters"/>
    <property type="match status" value="1"/>
</dbReference>
<evidence type="ECO:0000256" key="9">
    <source>
        <dbReference type="ARBA" id="ARBA00023136"/>
    </source>
</evidence>
<evidence type="ECO:0000256" key="2">
    <source>
        <dbReference type="ARBA" id="ARBA00005417"/>
    </source>
</evidence>
<evidence type="ECO:0000313" key="11">
    <source>
        <dbReference type="EMBL" id="HDD35254.1"/>
    </source>
</evidence>
<dbReference type="FunFam" id="3.40.50.300:FF:000016">
    <property type="entry name" value="Oligopeptide ABC transporter ATP-binding component"/>
    <property type="match status" value="1"/>
</dbReference>
<keyword evidence="6" id="KW-0547">Nucleotide-binding</keyword>
<dbReference type="GO" id="GO:0005886">
    <property type="term" value="C:plasma membrane"/>
    <property type="evidence" value="ECO:0007669"/>
    <property type="project" value="UniProtKB-SubCell"/>
</dbReference>
<dbReference type="Proteomes" id="UP000885706">
    <property type="component" value="Unassembled WGS sequence"/>
</dbReference>
<keyword evidence="9" id="KW-0472">Membrane</keyword>
<dbReference type="SUPFAM" id="SSF52540">
    <property type="entry name" value="P-loop containing nucleoside triphosphate hydrolases"/>
    <property type="match status" value="1"/>
</dbReference>
<dbReference type="SMART" id="SM00382">
    <property type="entry name" value="AAA"/>
    <property type="match status" value="1"/>
</dbReference>
<dbReference type="InterPro" id="IPR003439">
    <property type="entry name" value="ABC_transporter-like_ATP-bd"/>
</dbReference>
<reference evidence="11" key="1">
    <citation type="journal article" date="2020" name="mSystems">
        <title>Genome- and Community-Level Interaction Insights into Carbon Utilization and Element Cycling Functions of Hydrothermarchaeota in Hydrothermal Sediment.</title>
        <authorList>
            <person name="Zhou Z."/>
            <person name="Liu Y."/>
            <person name="Xu W."/>
            <person name="Pan J."/>
            <person name="Luo Z.H."/>
            <person name="Li M."/>
        </authorList>
    </citation>
    <scope>NUCLEOTIDE SEQUENCE [LARGE SCALE GENOMIC DNA]</scope>
    <source>
        <strain evidence="11">HyVt-113</strain>
    </source>
</reference>
<dbReference type="GO" id="GO:0016887">
    <property type="term" value="F:ATP hydrolysis activity"/>
    <property type="evidence" value="ECO:0007669"/>
    <property type="project" value="InterPro"/>
</dbReference>
<dbReference type="NCBIfam" id="TIGR01727">
    <property type="entry name" value="oligo_HPY"/>
    <property type="match status" value="1"/>
</dbReference>
<keyword evidence="5" id="KW-0997">Cell inner membrane</keyword>
<evidence type="ECO:0000256" key="6">
    <source>
        <dbReference type="ARBA" id="ARBA00022741"/>
    </source>
</evidence>
<evidence type="ECO:0000256" key="4">
    <source>
        <dbReference type="ARBA" id="ARBA00022475"/>
    </source>
</evidence>
<dbReference type="InterPro" id="IPR017871">
    <property type="entry name" value="ABC_transporter-like_CS"/>
</dbReference>
<evidence type="ECO:0000256" key="7">
    <source>
        <dbReference type="ARBA" id="ARBA00022840"/>
    </source>
</evidence>
<dbReference type="GO" id="GO:0005524">
    <property type="term" value="F:ATP binding"/>
    <property type="evidence" value="ECO:0007669"/>
    <property type="project" value="UniProtKB-KW"/>
</dbReference>
<keyword evidence="8" id="KW-1278">Translocase</keyword>
<dbReference type="PANTHER" id="PTHR43297">
    <property type="entry name" value="OLIGOPEPTIDE TRANSPORT ATP-BINDING PROTEIN APPD"/>
    <property type="match status" value="1"/>
</dbReference>
<dbReference type="GO" id="GO:0015833">
    <property type="term" value="P:peptide transport"/>
    <property type="evidence" value="ECO:0007669"/>
    <property type="project" value="InterPro"/>
</dbReference>
<dbReference type="InterPro" id="IPR027417">
    <property type="entry name" value="P-loop_NTPase"/>
</dbReference>
<name>A0A7V0I9K9_DESA2</name>
<dbReference type="Pfam" id="PF00005">
    <property type="entry name" value="ABC_tran"/>
    <property type="match status" value="1"/>
</dbReference>
<dbReference type="PANTHER" id="PTHR43297:SF14">
    <property type="entry name" value="ATPASE AAA-TYPE CORE DOMAIN-CONTAINING PROTEIN"/>
    <property type="match status" value="1"/>
</dbReference>
<feature type="domain" description="ABC transporter" evidence="10">
    <location>
        <begin position="3"/>
        <end position="253"/>
    </location>
</feature>
<evidence type="ECO:0000256" key="3">
    <source>
        <dbReference type="ARBA" id="ARBA00022448"/>
    </source>
</evidence>
<comment type="caution">
    <text evidence="11">The sequence shown here is derived from an EMBL/GenBank/DDBJ whole genome shotgun (WGS) entry which is preliminary data.</text>
</comment>
<keyword evidence="3" id="KW-0813">Transport</keyword>
<evidence type="ECO:0000256" key="1">
    <source>
        <dbReference type="ARBA" id="ARBA00004417"/>
    </source>
</evidence>
<dbReference type="AlphaFoldDB" id="A0A7V0I9K9"/>
<sequence length="318" mass="36128">MLLEVSDLYVWFYKKREIIKAVNGVFFSLLPKETLGLVGESGCGKSITALSIMRLVPAPGEIIKGKIYFLNKNILELPSKEMQKLRGREISMIFQDPMTALNPVFTIGEQIEEVYRYHFGLSKKQARERSIEMLKKVGIPNAEDRINAYPHQLSGGMRQRVMIAMALATHPKLLIADEPTTALDVTIQAQVLELMLNLKKEMNMAILFISHDLTVVAQIAERIAVMYAGKIVEMAETVEIFRNPMHPYTEGLLEAIPRIEHVFEEKHRLKAINGEMVPISTGCAFAPRCGKKRSICLKQLPPLKKVSSNHWVYCWLYE</sequence>
<proteinExistence type="inferred from homology"/>
<gene>
    <name evidence="11" type="ORF">ENF30_00470</name>
</gene>
<evidence type="ECO:0000259" key="10">
    <source>
        <dbReference type="PROSITE" id="PS50893"/>
    </source>
</evidence>